<dbReference type="PANTHER" id="PTHR43420:SF44">
    <property type="entry name" value="ACETYLTRANSFERASE YPEA"/>
    <property type="match status" value="1"/>
</dbReference>
<evidence type="ECO:0000256" key="1">
    <source>
        <dbReference type="ARBA" id="ARBA00005395"/>
    </source>
</evidence>
<proteinExistence type="inferred from homology"/>
<protein>
    <submittedName>
        <fullName evidence="7">Ribosomal protein S18-alanine N-acetyltransferase</fullName>
        <ecNumber evidence="7">2.3.1.266</ecNumber>
    </submittedName>
</protein>
<feature type="compositionally biased region" description="Basic and acidic residues" evidence="5">
    <location>
        <begin position="174"/>
        <end position="189"/>
    </location>
</feature>
<comment type="similarity">
    <text evidence="1">Belongs to the acetyltransferase family. RimI subfamily.</text>
</comment>
<keyword evidence="3 7" id="KW-0808">Transferase</keyword>
<feature type="domain" description="N-acetyltransferase" evidence="6">
    <location>
        <begin position="1"/>
        <end position="146"/>
    </location>
</feature>
<dbReference type="CDD" id="cd04301">
    <property type="entry name" value="NAT_SF"/>
    <property type="match status" value="1"/>
</dbReference>
<dbReference type="GO" id="GO:0008999">
    <property type="term" value="F:protein-N-terminal-alanine acetyltransferase activity"/>
    <property type="evidence" value="ECO:0007669"/>
    <property type="project" value="UniProtKB-EC"/>
</dbReference>
<evidence type="ECO:0000256" key="3">
    <source>
        <dbReference type="ARBA" id="ARBA00022679"/>
    </source>
</evidence>
<dbReference type="EC" id="2.3.1.266" evidence="7"/>
<accession>A0ABZ1UCK8</accession>
<keyword evidence="8" id="KW-1185">Reference proteome</keyword>
<dbReference type="InterPro" id="IPR050680">
    <property type="entry name" value="YpeA/RimI_acetyltransf"/>
</dbReference>
<dbReference type="Gene3D" id="3.40.630.30">
    <property type="match status" value="1"/>
</dbReference>
<dbReference type="InterPro" id="IPR006464">
    <property type="entry name" value="AcTrfase_RimI/Ard1"/>
</dbReference>
<dbReference type="Pfam" id="PF00583">
    <property type="entry name" value="Acetyltransf_1"/>
    <property type="match status" value="1"/>
</dbReference>
<evidence type="ECO:0000256" key="4">
    <source>
        <dbReference type="ARBA" id="ARBA00023315"/>
    </source>
</evidence>
<dbReference type="PROSITE" id="PS51186">
    <property type="entry name" value="GNAT"/>
    <property type="match status" value="1"/>
</dbReference>
<name>A0ABZ1UCK8_9ACTN</name>
<reference evidence="7" key="1">
    <citation type="submission" date="2022-10" db="EMBL/GenBank/DDBJ databases">
        <title>The complete genomes of actinobacterial strains from the NBC collection.</title>
        <authorList>
            <person name="Joergensen T.S."/>
            <person name="Alvarez Arevalo M."/>
            <person name="Sterndorff E.B."/>
            <person name="Faurdal D."/>
            <person name="Vuksanovic O."/>
            <person name="Mourched A.-S."/>
            <person name="Charusanti P."/>
            <person name="Shaw S."/>
            <person name="Blin K."/>
            <person name="Weber T."/>
        </authorList>
    </citation>
    <scope>NUCLEOTIDE SEQUENCE</scope>
    <source>
        <strain evidence="7">NBC_00222</strain>
    </source>
</reference>
<dbReference type="RefSeq" id="WP_328959367.1">
    <property type="nucleotide sequence ID" value="NZ_CP108110.1"/>
</dbReference>
<dbReference type="SUPFAM" id="SSF55729">
    <property type="entry name" value="Acyl-CoA N-acyltransferases (Nat)"/>
    <property type="match status" value="1"/>
</dbReference>
<evidence type="ECO:0000313" key="8">
    <source>
        <dbReference type="Proteomes" id="UP001432222"/>
    </source>
</evidence>
<evidence type="ECO:0000256" key="2">
    <source>
        <dbReference type="ARBA" id="ARBA00022490"/>
    </source>
</evidence>
<keyword evidence="7" id="KW-0687">Ribonucleoprotein</keyword>
<dbReference type="PANTHER" id="PTHR43420">
    <property type="entry name" value="ACETYLTRANSFERASE"/>
    <property type="match status" value="1"/>
</dbReference>
<keyword evidence="7" id="KW-0689">Ribosomal protein</keyword>
<gene>
    <name evidence="7" type="primary">rimI</name>
    <name evidence="7" type="ORF">OHA16_24010</name>
</gene>
<dbReference type="EMBL" id="CP108110">
    <property type="protein sequence ID" value="WUQ88915.1"/>
    <property type="molecule type" value="Genomic_DNA"/>
</dbReference>
<sequence>MRWWHIAPVLALELELFPEDAWSAGMFWSELAEAHPGGTRHYTVAVTPDGAVVGYAGLMAVGGDGDVQTIAVDGRHQGTGLGAALLTDLVREAARRGCADLLLEVRVDNTRAQRLYERFGFEPVGIRRGYYQPAGIDALVMRLDLAAGPAVPAGQVAPADLAAPAAAPEDLDEPADHPRPDVKKDTPHG</sequence>
<feature type="region of interest" description="Disordered" evidence="5">
    <location>
        <begin position="159"/>
        <end position="189"/>
    </location>
</feature>
<dbReference type="InterPro" id="IPR000182">
    <property type="entry name" value="GNAT_dom"/>
</dbReference>
<keyword evidence="2" id="KW-0963">Cytoplasm</keyword>
<dbReference type="Proteomes" id="UP001432222">
    <property type="component" value="Chromosome"/>
</dbReference>
<dbReference type="InterPro" id="IPR016181">
    <property type="entry name" value="Acyl_CoA_acyltransferase"/>
</dbReference>
<organism evidence="7 8">
    <name type="scientific">Kitasatospora purpeofusca</name>
    <dbReference type="NCBI Taxonomy" id="67352"/>
    <lineage>
        <taxon>Bacteria</taxon>
        <taxon>Bacillati</taxon>
        <taxon>Actinomycetota</taxon>
        <taxon>Actinomycetes</taxon>
        <taxon>Kitasatosporales</taxon>
        <taxon>Streptomycetaceae</taxon>
        <taxon>Kitasatospora</taxon>
    </lineage>
</organism>
<feature type="compositionally biased region" description="Low complexity" evidence="5">
    <location>
        <begin position="159"/>
        <end position="168"/>
    </location>
</feature>
<dbReference type="NCBIfam" id="TIGR01575">
    <property type="entry name" value="rimI"/>
    <property type="match status" value="1"/>
</dbReference>
<evidence type="ECO:0000256" key="5">
    <source>
        <dbReference type="SAM" id="MobiDB-lite"/>
    </source>
</evidence>
<evidence type="ECO:0000259" key="6">
    <source>
        <dbReference type="PROSITE" id="PS51186"/>
    </source>
</evidence>
<evidence type="ECO:0000313" key="7">
    <source>
        <dbReference type="EMBL" id="WUQ88915.1"/>
    </source>
</evidence>
<keyword evidence="4 7" id="KW-0012">Acyltransferase</keyword>
<dbReference type="GO" id="GO:0005840">
    <property type="term" value="C:ribosome"/>
    <property type="evidence" value="ECO:0007669"/>
    <property type="project" value="UniProtKB-KW"/>
</dbReference>